<dbReference type="Proteomes" id="UP001152561">
    <property type="component" value="Unassembled WGS sequence"/>
</dbReference>
<keyword evidence="3" id="KW-1185">Reference proteome</keyword>
<evidence type="ECO:0000313" key="3">
    <source>
        <dbReference type="Proteomes" id="UP001152561"/>
    </source>
</evidence>
<evidence type="ECO:0000313" key="2">
    <source>
        <dbReference type="EMBL" id="KAJ8572893.1"/>
    </source>
</evidence>
<proteinExistence type="predicted"/>
<feature type="region of interest" description="Disordered" evidence="1">
    <location>
        <begin position="1"/>
        <end position="63"/>
    </location>
</feature>
<comment type="caution">
    <text evidence="2">The sequence shown here is derived from an EMBL/GenBank/DDBJ whole genome shotgun (WGS) entry which is preliminary data.</text>
</comment>
<feature type="compositionally biased region" description="Polar residues" evidence="1">
    <location>
        <begin position="1"/>
        <end position="10"/>
    </location>
</feature>
<dbReference type="EMBL" id="JAJAGQ010000001">
    <property type="protein sequence ID" value="KAJ8572893.1"/>
    <property type="molecule type" value="Genomic_DNA"/>
</dbReference>
<organism evidence="2 3">
    <name type="scientific">Anisodus acutangulus</name>
    <dbReference type="NCBI Taxonomy" id="402998"/>
    <lineage>
        <taxon>Eukaryota</taxon>
        <taxon>Viridiplantae</taxon>
        <taxon>Streptophyta</taxon>
        <taxon>Embryophyta</taxon>
        <taxon>Tracheophyta</taxon>
        <taxon>Spermatophyta</taxon>
        <taxon>Magnoliopsida</taxon>
        <taxon>eudicotyledons</taxon>
        <taxon>Gunneridae</taxon>
        <taxon>Pentapetalae</taxon>
        <taxon>asterids</taxon>
        <taxon>lamiids</taxon>
        <taxon>Solanales</taxon>
        <taxon>Solanaceae</taxon>
        <taxon>Solanoideae</taxon>
        <taxon>Hyoscyameae</taxon>
        <taxon>Anisodus</taxon>
    </lineage>
</organism>
<feature type="compositionally biased region" description="Basic and acidic residues" evidence="1">
    <location>
        <begin position="29"/>
        <end position="58"/>
    </location>
</feature>
<accession>A0A9Q1N2V2</accession>
<dbReference type="AlphaFoldDB" id="A0A9Q1N2V2"/>
<reference evidence="3" key="1">
    <citation type="journal article" date="2023" name="Proc. Natl. Acad. Sci. U.S.A.">
        <title>Genomic and structural basis for evolution of tropane alkaloid biosynthesis.</title>
        <authorList>
            <person name="Wanga Y.-J."/>
            <person name="Taina T."/>
            <person name="Yua J.-Y."/>
            <person name="Lia J."/>
            <person name="Xua B."/>
            <person name="Chenc J."/>
            <person name="D'Auriad J.C."/>
            <person name="Huanga J.-P."/>
            <person name="Huanga S.-X."/>
        </authorList>
    </citation>
    <scope>NUCLEOTIDE SEQUENCE [LARGE SCALE GENOMIC DNA]</scope>
    <source>
        <strain evidence="3">cv. KIB-2019</strain>
    </source>
</reference>
<protein>
    <submittedName>
        <fullName evidence="2">Uncharacterized protein</fullName>
    </submittedName>
</protein>
<name>A0A9Q1N2V2_9SOLA</name>
<sequence>MDYISRQSKGSKWGSRRDFRRRRSSSYSEDDRWDLSRDRGDRPRDKRNSFKDDLEKLPEANMEAAGEERIMDIMIVEAVEDGNLINSKEEEIGFPEVRNSIHTFQQPFSVSLRARSFFLHRDDELYGCTVAAYTNNYANQEATSLKQSVINGFPPSSGLPSKHEGSVKVPNWFVDGIGPPRLLYDKLRWLNEVMDVMLNGIEPERWFEERSSLSNSCILPMSFGILPDNRFQDKFRVPKAERLTISVGISPGRLLQERSIRFT</sequence>
<gene>
    <name evidence="2" type="ORF">K7X08_009404</name>
</gene>
<evidence type="ECO:0000256" key="1">
    <source>
        <dbReference type="SAM" id="MobiDB-lite"/>
    </source>
</evidence>